<dbReference type="RefSeq" id="WP_156990778.1">
    <property type="nucleotide sequence ID" value="NZ_VWXL01000068.1"/>
</dbReference>
<comment type="caution">
    <text evidence="1">The sequence shown here is derived from an EMBL/GenBank/DDBJ whole genome shotgun (WGS) entry which is preliminary data.</text>
</comment>
<name>A0A6N8I0S7_9FIRM</name>
<dbReference type="EMBL" id="VWXL01000068">
    <property type="protein sequence ID" value="MVB11632.1"/>
    <property type="molecule type" value="Genomic_DNA"/>
</dbReference>
<dbReference type="Proteomes" id="UP000469440">
    <property type="component" value="Unassembled WGS sequence"/>
</dbReference>
<sequence length="108" mass="12405">MGRKRSRNVPQLFYISEKEAQFLKVKMKEAGIRNKSAYLRKMALDGYIIRKDYTELKSMVTAVNRIGNNLNQMTKIANTYGGDAIQVSELKAIREVMGKIWRQLTSMG</sequence>
<evidence type="ECO:0000313" key="1">
    <source>
        <dbReference type="EMBL" id="MVB11632.1"/>
    </source>
</evidence>
<organism evidence="1 2">
    <name type="scientific">Caproicibacter fermentans</name>
    <dbReference type="NCBI Taxonomy" id="2576756"/>
    <lineage>
        <taxon>Bacteria</taxon>
        <taxon>Bacillati</taxon>
        <taxon>Bacillota</taxon>
        <taxon>Clostridia</taxon>
        <taxon>Eubacteriales</taxon>
        <taxon>Acutalibacteraceae</taxon>
        <taxon>Caproicibacter</taxon>
    </lineage>
</organism>
<accession>A0A6N8I0S7</accession>
<dbReference type="InterPro" id="IPR053842">
    <property type="entry name" value="NikA-like"/>
</dbReference>
<dbReference type="Pfam" id="PF21983">
    <property type="entry name" value="NikA-like"/>
    <property type="match status" value="1"/>
</dbReference>
<dbReference type="OrthoDB" id="9804743at2"/>
<proteinExistence type="predicted"/>
<reference evidence="1 2" key="1">
    <citation type="submission" date="2019-09" db="EMBL/GenBank/DDBJ databases">
        <title>Genome sequence of Clostridium sp. EA1.</title>
        <authorList>
            <person name="Poehlein A."/>
            <person name="Bengelsdorf F.R."/>
            <person name="Daniel R."/>
        </authorList>
    </citation>
    <scope>NUCLEOTIDE SEQUENCE [LARGE SCALE GENOMIC DNA]</scope>
    <source>
        <strain evidence="1 2">EA1</strain>
    </source>
</reference>
<dbReference type="AlphaFoldDB" id="A0A6N8I0S7"/>
<gene>
    <name evidence="1" type="ORF">CAFE_23540</name>
</gene>
<evidence type="ECO:0000313" key="2">
    <source>
        <dbReference type="Proteomes" id="UP000469440"/>
    </source>
</evidence>
<protein>
    <submittedName>
        <fullName evidence="1">Uncharacterized protein</fullName>
    </submittedName>
</protein>
<keyword evidence="2" id="KW-1185">Reference proteome</keyword>